<comment type="caution">
    <text evidence="2">The sequence shown here is derived from an EMBL/GenBank/DDBJ whole genome shotgun (WGS) entry which is preliminary data.</text>
</comment>
<gene>
    <name evidence="2" type="ORF">QYE76_071499</name>
</gene>
<keyword evidence="3" id="KW-1185">Reference proteome</keyword>
<dbReference type="Proteomes" id="UP001231189">
    <property type="component" value="Unassembled WGS sequence"/>
</dbReference>
<sequence>MAPARRGDEDVDEVVGMQHGAISTTPARCDDDLDEVAGAQRGAILTAPARRDDDDLDARLPMETFELGRRPGCAARCRFRRSGSMGGQRAGDVFAS</sequence>
<feature type="region of interest" description="Disordered" evidence="1">
    <location>
        <begin position="1"/>
        <end position="29"/>
    </location>
</feature>
<name>A0AAD8SLA6_LOLMU</name>
<reference evidence="2" key="1">
    <citation type="submission" date="2023-07" db="EMBL/GenBank/DDBJ databases">
        <title>A chromosome-level genome assembly of Lolium multiflorum.</title>
        <authorList>
            <person name="Chen Y."/>
            <person name="Copetti D."/>
            <person name="Kolliker R."/>
            <person name="Studer B."/>
        </authorList>
    </citation>
    <scope>NUCLEOTIDE SEQUENCE</scope>
    <source>
        <strain evidence="2">02402/16</strain>
        <tissue evidence="2">Leaf</tissue>
    </source>
</reference>
<dbReference type="EMBL" id="JAUUTY010000004">
    <property type="protein sequence ID" value="KAK1653694.1"/>
    <property type="molecule type" value="Genomic_DNA"/>
</dbReference>
<proteinExistence type="predicted"/>
<dbReference type="AlphaFoldDB" id="A0AAD8SLA6"/>
<evidence type="ECO:0000313" key="2">
    <source>
        <dbReference type="EMBL" id="KAK1653694.1"/>
    </source>
</evidence>
<accession>A0AAD8SLA6</accession>
<protein>
    <submittedName>
        <fullName evidence="2">Uncharacterized protein</fullName>
    </submittedName>
</protein>
<evidence type="ECO:0000313" key="3">
    <source>
        <dbReference type="Proteomes" id="UP001231189"/>
    </source>
</evidence>
<evidence type="ECO:0000256" key="1">
    <source>
        <dbReference type="SAM" id="MobiDB-lite"/>
    </source>
</evidence>
<organism evidence="2 3">
    <name type="scientific">Lolium multiflorum</name>
    <name type="common">Italian ryegrass</name>
    <name type="synonym">Lolium perenne subsp. multiflorum</name>
    <dbReference type="NCBI Taxonomy" id="4521"/>
    <lineage>
        <taxon>Eukaryota</taxon>
        <taxon>Viridiplantae</taxon>
        <taxon>Streptophyta</taxon>
        <taxon>Embryophyta</taxon>
        <taxon>Tracheophyta</taxon>
        <taxon>Spermatophyta</taxon>
        <taxon>Magnoliopsida</taxon>
        <taxon>Liliopsida</taxon>
        <taxon>Poales</taxon>
        <taxon>Poaceae</taxon>
        <taxon>BOP clade</taxon>
        <taxon>Pooideae</taxon>
        <taxon>Poodae</taxon>
        <taxon>Poeae</taxon>
        <taxon>Poeae Chloroplast Group 2 (Poeae type)</taxon>
        <taxon>Loliodinae</taxon>
        <taxon>Loliinae</taxon>
        <taxon>Lolium</taxon>
    </lineage>
</organism>